<proteinExistence type="inferred from homology"/>
<gene>
    <name evidence="4" type="ORF">MCOR_27599</name>
</gene>
<dbReference type="Gene3D" id="3.30.420.40">
    <property type="match status" value="2"/>
</dbReference>
<dbReference type="Proteomes" id="UP000507470">
    <property type="component" value="Unassembled WGS sequence"/>
</dbReference>
<dbReference type="SUPFAM" id="SSF53067">
    <property type="entry name" value="Actin-like ATPase domain"/>
    <property type="match status" value="2"/>
</dbReference>
<dbReference type="InterPro" id="IPR043129">
    <property type="entry name" value="ATPase_NBD"/>
</dbReference>
<dbReference type="PANTHER" id="PTHR14187">
    <property type="entry name" value="ALPHA KINASE/ELONGATION FACTOR 2 KINASE"/>
    <property type="match status" value="1"/>
</dbReference>
<dbReference type="GO" id="GO:0005524">
    <property type="term" value="F:ATP binding"/>
    <property type="evidence" value="ECO:0007669"/>
    <property type="project" value="UniProtKB-KW"/>
</dbReference>
<evidence type="ECO:0000256" key="2">
    <source>
        <dbReference type="ARBA" id="ARBA00022741"/>
    </source>
</evidence>
<organism evidence="4 5">
    <name type="scientific">Mytilus coruscus</name>
    <name type="common">Sea mussel</name>
    <dbReference type="NCBI Taxonomy" id="42192"/>
    <lineage>
        <taxon>Eukaryota</taxon>
        <taxon>Metazoa</taxon>
        <taxon>Spiralia</taxon>
        <taxon>Lophotrochozoa</taxon>
        <taxon>Mollusca</taxon>
        <taxon>Bivalvia</taxon>
        <taxon>Autobranchia</taxon>
        <taxon>Pteriomorphia</taxon>
        <taxon>Mytilida</taxon>
        <taxon>Mytiloidea</taxon>
        <taxon>Mytilidae</taxon>
        <taxon>Mytilinae</taxon>
        <taxon>Mytilus</taxon>
    </lineage>
</organism>
<evidence type="ECO:0000256" key="3">
    <source>
        <dbReference type="ARBA" id="ARBA00022840"/>
    </source>
</evidence>
<reference evidence="4 5" key="1">
    <citation type="submission" date="2020-06" db="EMBL/GenBank/DDBJ databases">
        <authorList>
            <person name="Li R."/>
            <person name="Bekaert M."/>
        </authorList>
    </citation>
    <scope>NUCLEOTIDE SEQUENCE [LARGE SCALE GENOMIC DNA]</scope>
    <source>
        <strain evidence="5">wild</strain>
    </source>
</reference>
<name>A0A6J8CAV5_MYTCO</name>
<comment type="similarity">
    <text evidence="1">Belongs to the heat shock protein 70 family.</text>
</comment>
<keyword evidence="5" id="KW-1185">Reference proteome</keyword>
<dbReference type="AlphaFoldDB" id="A0A6J8CAV5"/>
<sequence>MRLYQGFLLEELLKDLFELLQHLFAALKSILKDTDESTHFPDINPEIAAMELGGKEMLAIDVFSMSIKGLVEDFMNHLRKTGVDFLSISDIKWVLTVPAIWGERAKQFMRKSAVKAGIPDENLLIALEPECASVYCQYLRSEQMLGAENGFKPSEKGCSYMVVDIGGGTVDIAVHEKLQGQHLKELCRATGGDCGGTSVDNVFIEMLKQLFGDKITSEFKNNDPESYLLLIRSFEVVKRTIKPSTTGKINIQIPYVPLSEFCRLNHNKSMEDLVSSSALRSNVSIYKGHMRIEAEYFRGLFVPTLKTLNSVISKTFQDERITKVDTIVLVGGFSECALVQDSIKSAFPSKRVIVPEECGLAVLKGAVMYGHKPSYISTRIIPFTFGIRVAKPYDGALGHDRDHIFVHNGKEYSKDLFHVILECDSEVHVDTKIIKEFSTRRPLQNFIRIRMYMTKRKDPVYIDEEHCSFIGKAVIRITHPTKALKKVRVVFKFGNTEINVEAEDEDKDDKYEGLIDFLANDNEPEPDDGDLEIDIGTPDILLDEW</sequence>
<evidence type="ECO:0000313" key="5">
    <source>
        <dbReference type="Proteomes" id="UP000507470"/>
    </source>
</evidence>
<evidence type="ECO:0000313" key="4">
    <source>
        <dbReference type="EMBL" id="CAC5392671.1"/>
    </source>
</evidence>
<keyword evidence="3" id="KW-0067">ATP-binding</keyword>
<dbReference type="Gene3D" id="3.90.640.10">
    <property type="entry name" value="Actin, Chain A, domain 4"/>
    <property type="match status" value="1"/>
</dbReference>
<dbReference type="PANTHER" id="PTHR14187:SF5">
    <property type="entry name" value="HEAT SHOCK 70 KDA PROTEIN 12A"/>
    <property type="match status" value="1"/>
</dbReference>
<protein>
    <submittedName>
        <fullName evidence="4">Uncharacterized protein</fullName>
    </submittedName>
</protein>
<dbReference type="OrthoDB" id="2963168at2759"/>
<evidence type="ECO:0000256" key="1">
    <source>
        <dbReference type="ARBA" id="ARBA00007381"/>
    </source>
</evidence>
<dbReference type="InterPro" id="IPR013126">
    <property type="entry name" value="Hsp_70_fam"/>
</dbReference>
<dbReference type="EMBL" id="CACVKT020005040">
    <property type="protein sequence ID" value="CAC5392671.1"/>
    <property type="molecule type" value="Genomic_DNA"/>
</dbReference>
<dbReference type="Pfam" id="PF00012">
    <property type="entry name" value="HSP70"/>
    <property type="match status" value="1"/>
</dbReference>
<keyword evidence="2" id="KW-0547">Nucleotide-binding</keyword>
<dbReference type="GO" id="GO:0140662">
    <property type="term" value="F:ATP-dependent protein folding chaperone"/>
    <property type="evidence" value="ECO:0007669"/>
    <property type="project" value="InterPro"/>
</dbReference>
<accession>A0A6J8CAV5</accession>
<dbReference type="CDD" id="cd10229">
    <property type="entry name" value="ASKHA_NBD_HSP70_HSPA12"/>
    <property type="match status" value="1"/>
</dbReference>